<reference evidence="1 2" key="1">
    <citation type="submission" date="2023-01" db="EMBL/GenBank/DDBJ databases">
        <title>Novel diversity within Roseofilum (Cyanobacteria; Desertifilaceae) from marine benthic mats with descriptions of four novel species.</title>
        <authorList>
            <person name="Wang Y."/>
            <person name="Berthold D.E."/>
            <person name="Hu J."/>
            <person name="Lefler F.W."/>
            <person name="Laughinghouse H.D. IV."/>
        </authorList>
    </citation>
    <scope>NUCLEOTIDE SEQUENCE [LARGE SCALE GENOMIC DNA]</scope>
    <source>
        <strain evidence="1 2">BLCC-M154</strain>
    </source>
</reference>
<keyword evidence="2" id="KW-1185">Reference proteome</keyword>
<organism evidence="1 2">
    <name type="scientific">Roseofilum acuticapitatum BLCC-M154</name>
    <dbReference type="NCBI Taxonomy" id="3022444"/>
    <lineage>
        <taxon>Bacteria</taxon>
        <taxon>Bacillati</taxon>
        <taxon>Cyanobacteriota</taxon>
        <taxon>Cyanophyceae</taxon>
        <taxon>Desertifilales</taxon>
        <taxon>Desertifilaceae</taxon>
        <taxon>Roseofilum</taxon>
        <taxon>Roseofilum acuticapitatum</taxon>
    </lineage>
</organism>
<evidence type="ECO:0000313" key="1">
    <source>
        <dbReference type="EMBL" id="MDJ1169491.1"/>
    </source>
</evidence>
<sequence>MALLHPGKSSQIHNYSETDDLGKLDGLYRDPFPVPDFAAELEVTL</sequence>
<comment type="caution">
    <text evidence="1">The sequence shown here is derived from an EMBL/GenBank/DDBJ whole genome shotgun (WGS) entry which is preliminary data.</text>
</comment>
<evidence type="ECO:0008006" key="3">
    <source>
        <dbReference type="Google" id="ProtNLM"/>
    </source>
</evidence>
<accession>A0ABT7AT59</accession>
<gene>
    <name evidence="1" type="ORF">PMG71_08645</name>
</gene>
<proteinExistence type="predicted"/>
<protein>
    <recommendedName>
        <fullName evidence="3">Transposase</fullName>
    </recommendedName>
</protein>
<dbReference type="EMBL" id="JAQOSP010000062">
    <property type="protein sequence ID" value="MDJ1169491.1"/>
    <property type="molecule type" value="Genomic_DNA"/>
</dbReference>
<dbReference type="RefSeq" id="WP_283753250.1">
    <property type="nucleotide sequence ID" value="NZ_JAQOSP010000062.1"/>
</dbReference>
<evidence type="ECO:0000313" key="2">
    <source>
        <dbReference type="Proteomes" id="UP001235303"/>
    </source>
</evidence>
<name>A0ABT7AT59_9CYAN</name>
<dbReference type="Proteomes" id="UP001235303">
    <property type="component" value="Unassembled WGS sequence"/>
</dbReference>